<dbReference type="STRING" id="59922.P9303_11731"/>
<reference evidence="1 2" key="1">
    <citation type="journal article" date="2007" name="PLoS Genet.">
        <title>Patterns and implications of gene gain and loss in the evolution of Prochlorococcus.</title>
        <authorList>
            <person name="Kettler G.C."/>
            <person name="Martiny A.C."/>
            <person name="Huang K."/>
            <person name="Zucker J."/>
            <person name="Coleman M.L."/>
            <person name="Rodrigue S."/>
            <person name="Chen F."/>
            <person name="Lapidus A."/>
            <person name="Ferriera S."/>
            <person name="Johnson J."/>
            <person name="Steglich C."/>
            <person name="Church G.M."/>
            <person name="Richardson P."/>
            <person name="Chisholm S.W."/>
        </authorList>
    </citation>
    <scope>NUCLEOTIDE SEQUENCE [LARGE SCALE GENOMIC DNA]</scope>
    <source>
        <strain evidence="1 2">MIT 9303</strain>
    </source>
</reference>
<accession>A2C8W2</accession>
<dbReference type="AlphaFoldDB" id="A2C8W2"/>
<dbReference type="BioCyc" id="PMAR59922:G1G80-1027-MONOMER"/>
<name>A2C8W2_PROM3</name>
<dbReference type="RefSeq" id="WP_011825821.1">
    <property type="nucleotide sequence ID" value="NC_008820.1"/>
</dbReference>
<dbReference type="EMBL" id="CP000554">
    <property type="protein sequence ID" value="ABM77922.1"/>
    <property type="molecule type" value="Genomic_DNA"/>
</dbReference>
<dbReference type="HOGENOM" id="CLU_2317888_0_0_3"/>
<organism evidence="1 2">
    <name type="scientific">Prochlorococcus marinus (strain MIT 9303)</name>
    <dbReference type="NCBI Taxonomy" id="59922"/>
    <lineage>
        <taxon>Bacteria</taxon>
        <taxon>Bacillati</taxon>
        <taxon>Cyanobacteriota</taxon>
        <taxon>Cyanophyceae</taxon>
        <taxon>Synechococcales</taxon>
        <taxon>Prochlorococcaceae</taxon>
        <taxon>Prochlorococcus</taxon>
    </lineage>
</organism>
<gene>
    <name evidence="1" type="ordered locus">P9303_11731</name>
</gene>
<dbReference type="KEGG" id="pmf:P9303_11731"/>
<proteinExistence type="predicted"/>
<dbReference type="Proteomes" id="UP000002274">
    <property type="component" value="Chromosome"/>
</dbReference>
<protein>
    <submittedName>
        <fullName evidence="1">Uncharacterized protein</fullName>
    </submittedName>
</protein>
<sequence length="101" mass="11017">MNYQMLLECHAAGTTITVREAQLLDLELDSQIASIKVSRTQGCIEVAPDHICQSAGVCKGSFWITCFAAVLDQVTPVSAGKKARGATVFDELINNRYLVDR</sequence>
<evidence type="ECO:0000313" key="1">
    <source>
        <dbReference type="EMBL" id="ABM77922.1"/>
    </source>
</evidence>
<evidence type="ECO:0000313" key="2">
    <source>
        <dbReference type="Proteomes" id="UP000002274"/>
    </source>
</evidence>